<evidence type="ECO:0000313" key="6">
    <source>
        <dbReference type="EMBL" id="KAG6447256.1"/>
    </source>
</evidence>
<sequence>MTTIFCNSDTYNIKVIFVSFLCVTNVCIHLFYFSHFIILSTVQNISCFCYKRIVKMPFILICGTPVSGKTIRAIELKEFFENKHNKKVEIVNEDEAIIKLGYDKNSTYLDSQKEKRVRGYLKSEVLRLIGKDNVVILDGSNYIKGFRYELYCASKAAKSTQCTVYTIRDYEEAWEANKLRCQDVKEEESCERIQPVPYTQEVFDALTKLRFEEPNSNNRWDSPLFTVQPSDQLDLEDIYKALFEKKPPPPNQSTQNPPLTSTNFLYELDKVTQAISKQILEAKQLNIDGEVKFPDYPGCVLDPGFTHNVNPQKLLRWRRQFLTYAKMNHSNEDINKIGRYYIQYLNKTMTD</sequence>
<evidence type="ECO:0000256" key="5">
    <source>
        <dbReference type="SAM" id="Phobius"/>
    </source>
</evidence>
<protein>
    <recommendedName>
        <fullName evidence="4">Protein KTI12 homolog</fullName>
    </recommendedName>
</protein>
<evidence type="ECO:0000256" key="2">
    <source>
        <dbReference type="ARBA" id="ARBA00022840"/>
    </source>
</evidence>
<gene>
    <name evidence="6" type="ORF">O3G_MSEX004822</name>
</gene>
<keyword evidence="5" id="KW-0472">Membrane</keyword>
<comment type="caution">
    <text evidence="6">The sequence shown here is derived from an EMBL/GenBank/DDBJ whole genome shotgun (WGS) entry which is preliminary data.</text>
</comment>
<accession>A0A921YWH9</accession>
<dbReference type="InterPro" id="IPR013641">
    <property type="entry name" value="KTI12/PSTK"/>
</dbReference>
<evidence type="ECO:0000256" key="1">
    <source>
        <dbReference type="ARBA" id="ARBA00022741"/>
    </source>
</evidence>
<keyword evidence="7" id="KW-1185">Reference proteome</keyword>
<proteinExistence type="inferred from homology"/>
<dbReference type="GO" id="GO:0006400">
    <property type="term" value="P:tRNA modification"/>
    <property type="evidence" value="ECO:0007669"/>
    <property type="project" value="UniProtKB-ARBA"/>
</dbReference>
<organism evidence="6 7">
    <name type="scientific">Manduca sexta</name>
    <name type="common">Tobacco hawkmoth</name>
    <name type="synonym">Tobacco hornworm</name>
    <dbReference type="NCBI Taxonomy" id="7130"/>
    <lineage>
        <taxon>Eukaryota</taxon>
        <taxon>Metazoa</taxon>
        <taxon>Ecdysozoa</taxon>
        <taxon>Arthropoda</taxon>
        <taxon>Hexapoda</taxon>
        <taxon>Insecta</taxon>
        <taxon>Pterygota</taxon>
        <taxon>Neoptera</taxon>
        <taxon>Endopterygota</taxon>
        <taxon>Lepidoptera</taxon>
        <taxon>Glossata</taxon>
        <taxon>Ditrysia</taxon>
        <taxon>Bombycoidea</taxon>
        <taxon>Sphingidae</taxon>
        <taxon>Sphinginae</taxon>
        <taxon>Sphingini</taxon>
        <taxon>Manduca</taxon>
    </lineage>
</organism>
<evidence type="ECO:0000313" key="7">
    <source>
        <dbReference type="Proteomes" id="UP000791440"/>
    </source>
</evidence>
<dbReference type="EMBL" id="JH668342">
    <property type="protein sequence ID" value="KAG6447256.1"/>
    <property type="molecule type" value="Genomic_DNA"/>
</dbReference>
<evidence type="ECO:0000256" key="3">
    <source>
        <dbReference type="ARBA" id="ARBA00025768"/>
    </source>
</evidence>
<name>A0A921YWH9_MANSE</name>
<dbReference type="GO" id="GO:0005524">
    <property type="term" value="F:ATP binding"/>
    <property type="evidence" value="ECO:0007669"/>
    <property type="project" value="UniProtKB-KW"/>
</dbReference>
<keyword evidence="5" id="KW-1133">Transmembrane helix</keyword>
<dbReference type="AlphaFoldDB" id="A0A921YWH9"/>
<keyword evidence="5" id="KW-0812">Transmembrane</keyword>
<dbReference type="Proteomes" id="UP000791440">
    <property type="component" value="Unassembled WGS sequence"/>
</dbReference>
<evidence type="ECO:0000256" key="4">
    <source>
        <dbReference type="ARBA" id="ARBA00026170"/>
    </source>
</evidence>
<dbReference type="PANTHER" id="PTHR12435">
    <property type="match status" value="1"/>
</dbReference>
<feature type="transmembrane region" description="Helical" evidence="5">
    <location>
        <begin position="12"/>
        <end position="33"/>
    </location>
</feature>
<keyword evidence="1" id="KW-0547">Nucleotide-binding</keyword>
<dbReference type="GO" id="GO:0006357">
    <property type="term" value="P:regulation of transcription by RNA polymerase II"/>
    <property type="evidence" value="ECO:0007669"/>
    <property type="project" value="UniProtKB-ARBA"/>
</dbReference>
<reference evidence="6" key="2">
    <citation type="submission" date="2020-12" db="EMBL/GenBank/DDBJ databases">
        <authorList>
            <person name="Kanost M."/>
        </authorList>
    </citation>
    <scope>NUCLEOTIDE SEQUENCE</scope>
</reference>
<dbReference type="Pfam" id="PF08433">
    <property type="entry name" value="KTI12"/>
    <property type="match status" value="1"/>
</dbReference>
<comment type="similarity">
    <text evidence="3">Belongs to the KTI12 family.</text>
</comment>
<keyword evidence="2" id="KW-0067">ATP-binding</keyword>
<reference evidence="6" key="1">
    <citation type="journal article" date="2016" name="Insect Biochem. Mol. Biol.">
        <title>Multifaceted biological insights from a draft genome sequence of the tobacco hornworm moth, Manduca sexta.</title>
        <authorList>
            <person name="Kanost M.R."/>
            <person name="Arrese E.L."/>
            <person name="Cao X."/>
            <person name="Chen Y.R."/>
            <person name="Chellapilla S."/>
            <person name="Goldsmith M.R."/>
            <person name="Grosse-Wilde E."/>
            <person name="Heckel D.G."/>
            <person name="Herndon N."/>
            <person name="Jiang H."/>
            <person name="Papanicolaou A."/>
            <person name="Qu J."/>
            <person name="Soulages J.L."/>
            <person name="Vogel H."/>
            <person name="Walters J."/>
            <person name="Waterhouse R.M."/>
            <person name="Ahn S.J."/>
            <person name="Almeida F.C."/>
            <person name="An C."/>
            <person name="Aqrawi P."/>
            <person name="Bretschneider A."/>
            <person name="Bryant W.B."/>
            <person name="Bucks S."/>
            <person name="Chao H."/>
            <person name="Chevignon G."/>
            <person name="Christen J.M."/>
            <person name="Clarke D.F."/>
            <person name="Dittmer N.T."/>
            <person name="Ferguson L.C.F."/>
            <person name="Garavelou S."/>
            <person name="Gordon K.H.J."/>
            <person name="Gunaratna R.T."/>
            <person name="Han Y."/>
            <person name="Hauser F."/>
            <person name="He Y."/>
            <person name="Heidel-Fischer H."/>
            <person name="Hirsh A."/>
            <person name="Hu Y."/>
            <person name="Jiang H."/>
            <person name="Kalra D."/>
            <person name="Klinner C."/>
            <person name="Konig C."/>
            <person name="Kovar C."/>
            <person name="Kroll A.R."/>
            <person name="Kuwar S.S."/>
            <person name="Lee S.L."/>
            <person name="Lehman R."/>
            <person name="Li K."/>
            <person name="Li Z."/>
            <person name="Liang H."/>
            <person name="Lovelace S."/>
            <person name="Lu Z."/>
            <person name="Mansfield J.H."/>
            <person name="McCulloch K.J."/>
            <person name="Mathew T."/>
            <person name="Morton B."/>
            <person name="Muzny D.M."/>
            <person name="Neunemann D."/>
            <person name="Ongeri F."/>
            <person name="Pauchet Y."/>
            <person name="Pu L.L."/>
            <person name="Pyrousis I."/>
            <person name="Rao X.J."/>
            <person name="Redding A."/>
            <person name="Roesel C."/>
            <person name="Sanchez-Gracia A."/>
            <person name="Schaack S."/>
            <person name="Shukla A."/>
            <person name="Tetreau G."/>
            <person name="Wang Y."/>
            <person name="Xiong G.H."/>
            <person name="Traut W."/>
            <person name="Walsh T.K."/>
            <person name="Worley K.C."/>
            <person name="Wu D."/>
            <person name="Wu W."/>
            <person name="Wu Y.Q."/>
            <person name="Zhang X."/>
            <person name="Zou Z."/>
            <person name="Zucker H."/>
            <person name="Briscoe A.D."/>
            <person name="Burmester T."/>
            <person name="Clem R.J."/>
            <person name="Feyereisen R."/>
            <person name="Grimmelikhuijzen C.J.P."/>
            <person name="Hamodrakas S.J."/>
            <person name="Hansson B.S."/>
            <person name="Huguet E."/>
            <person name="Jermiin L.S."/>
            <person name="Lan Q."/>
            <person name="Lehman H.K."/>
            <person name="Lorenzen M."/>
            <person name="Merzendorfer H."/>
            <person name="Michalopoulos I."/>
            <person name="Morton D.B."/>
            <person name="Muthukrishnan S."/>
            <person name="Oakeshott J.G."/>
            <person name="Palmer W."/>
            <person name="Park Y."/>
            <person name="Passarelli A.L."/>
            <person name="Rozas J."/>
            <person name="Schwartz L.M."/>
            <person name="Smith W."/>
            <person name="Southgate A."/>
            <person name="Vilcinskas A."/>
            <person name="Vogt R."/>
            <person name="Wang P."/>
            <person name="Werren J."/>
            <person name="Yu X.Q."/>
            <person name="Zhou J.J."/>
            <person name="Brown S.J."/>
            <person name="Scherer S.E."/>
            <person name="Richards S."/>
            <person name="Blissard G.W."/>
        </authorList>
    </citation>
    <scope>NUCLEOTIDE SEQUENCE</scope>
</reference>
<dbReference type="FunFam" id="3.40.50.300:FF:000827">
    <property type="entry name" value="KTI12 chromatin-associated homolog"/>
    <property type="match status" value="1"/>
</dbReference>